<evidence type="ECO:0000256" key="7">
    <source>
        <dbReference type="ARBA" id="ARBA00023242"/>
    </source>
</evidence>
<feature type="region of interest" description="Disordered" evidence="8">
    <location>
        <begin position="1"/>
        <end position="55"/>
    </location>
</feature>
<evidence type="ECO:0000256" key="5">
    <source>
        <dbReference type="ARBA" id="ARBA00023163"/>
    </source>
</evidence>
<feature type="domain" description="Pinin/SDK/MemA protein" evidence="9">
    <location>
        <begin position="50"/>
        <end position="145"/>
    </location>
</feature>
<dbReference type="AlphaFoldDB" id="A0A9Q5I3W7"/>
<evidence type="ECO:0000256" key="6">
    <source>
        <dbReference type="ARBA" id="ARBA00023187"/>
    </source>
</evidence>
<feature type="compositionally biased region" description="Basic and acidic residues" evidence="8">
    <location>
        <begin position="95"/>
        <end position="115"/>
    </location>
</feature>
<dbReference type="PANTHER" id="PTHR12707">
    <property type="entry name" value="PINN"/>
    <property type="match status" value="1"/>
</dbReference>
<evidence type="ECO:0000256" key="8">
    <source>
        <dbReference type="SAM" id="MobiDB-lite"/>
    </source>
</evidence>
<comment type="similarity">
    <text evidence="2">Belongs to the pinin family.</text>
</comment>
<comment type="subcellular location">
    <subcellularLocation>
        <location evidence="1">Nucleus</location>
    </subcellularLocation>
</comment>
<evidence type="ECO:0000256" key="4">
    <source>
        <dbReference type="ARBA" id="ARBA00023015"/>
    </source>
</evidence>
<feature type="region of interest" description="Disordered" evidence="8">
    <location>
        <begin position="67"/>
        <end position="115"/>
    </location>
</feature>
<accession>A0A9Q5I3W7</accession>
<dbReference type="InterPro" id="IPR006786">
    <property type="entry name" value="Pinin_SDK_MemA"/>
</dbReference>
<dbReference type="OrthoDB" id="330772at2759"/>
<dbReference type="Pfam" id="PF04696">
    <property type="entry name" value="Pinin_SDK_memA"/>
    <property type="match status" value="1"/>
</dbReference>
<keyword evidence="11" id="KW-1185">Reference proteome</keyword>
<feature type="compositionally biased region" description="Basic and acidic residues" evidence="8">
    <location>
        <begin position="234"/>
        <end position="247"/>
    </location>
</feature>
<evidence type="ECO:0000256" key="1">
    <source>
        <dbReference type="ARBA" id="ARBA00004123"/>
    </source>
</evidence>
<evidence type="ECO:0000313" key="11">
    <source>
        <dbReference type="Proteomes" id="UP000757232"/>
    </source>
</evidence>
<gene>
    <name evidence="10" type="ORF">A7U60_g1803</name>
</gene>
<feature type="region of interest" description="Disordered" evidence="8">
    <location>
        <begin position="225"/>
        <end position="305"/>
    </location>
</feature>
<evidence type="ECO:0000313" key="10">
    <source>
        <dbReference type="EMBL" id="OCB90950.1"/>
    </source>
</evidence>
<dbReference type="Proteomes" id="UP000757232">
    <property type="component" value="Unassembled WGS sequence"/>
</dbReference>
<evidence type="ECO:0000259" key="9">
    <source>
        <dbReference type="Pfam" id="PF04696"/>
    </source>
</evidence>
<evidence type="ECO:0000256" key="2">
    <source>
        <dbReference type="ARBA" id="ARBA00010386"/>
    </source>
</evidence>
<keyword evidence="6" id="KW-0508">mRNA splicing</keyword>
<feature type="compositionally biased region" description="Basic and acidic residues" evidence="8">
    <location>
        <begin position="68"/>
        <end position="87"/>
    </location>
</feature>
<dbReference type="PANTHER" id="PTHR12707:SF0">
    <property type="entry name" value="PININ"/>
    <property type="match status" value="1"/>
</dbReference>
<organism evidence="10 11">
    <name type="scientific">Sanghuangporus baumii</name>
    <name type="common">Phellinus baumii</name>
    <dbReference type="NCBI Taxonomy" id="108892"/>
    <lineage>
        <taxon>Eukaryota</taxon>
        <taxon>Fungi</taxon>
        <taxon>Dikarya</taxon>
        <taxon>Basidiomycota</taxon>
        <taxon>Agaricomycotina</taxon>
        <taxon>Agaricomycetes</taxon>
        <taxon>Hymenochaetales</taxon>
        <taxon>Hymenochaetaceae</taxon>
        <taxon>Sanghuangporus</taxon>
    </lineage>
</organism>
<keyword evidence="4" id="KW-0805">Transcription regulation</keyword>
<feature type="compositionally biased region" description="Basic and acidic residues" evidence="8">
    <location>
        <begin position="255"/>
        <end position="291"/>
    </location>
</feature>
<comment type="caution">
    <text evidence="10">The sequence shown here is derived from an EMBL/GenBank/DDBJ whole genome shotgun (WGS) entry which is preliminary data.</text>
</comment>
<dbReference type="GO" id="GO:0071013">
    <property type="term" value="C:catalytic step 2 spliceosome"/>
    <property type="evidence" value="ECO:0007669"/>
    <property type="project" value="TreeGrafter"/>
</dbReference>
<proteinExistence type="inferred from homology"/>
<dbReference type="InterPro" id="IPR039853">
    <property type="entry name" value="Pinin"/>
</dbReference>
<name>A0A9Q5I3W7_SANBA</name>
<evidence type="ECO:0000256" key="3">
    <source>
        <dbReference type="ARBA" id="ARBA00022664"/>
    </source>
</evidence>
<dbReference type="GO" id="GO:0008380">
    <property type="term" value="P:RNA splicing"/>
    <property type="evidence" value="ECO:0007669"/>
    <property type="project" value="UniProtKB-KW"/>
</dbReference>
<reference evidence="10" key="1">
    <citation type="submission" date="2016-06" db="EMBL/GenBank/DDBJ databases">
        <title>Draft Genome sequence of the fungus Inonotus baumii.</title>
        <authorList>
            <person name="Zhu H."/>
            <person name="Lin W."/>
        </authorList>
    </citation>
    <scope>NUCLEOTIDE SEQUENCE</scope>
    <source>
        <strain evidence="10">821</strain>
    </source>
</reference>
<sequence>MSTEDPQRAMAPTPDIDSPMQESRTTPAPEGGRRPRLNLDALGMRGGGGERKRGKSMFGVLVNTLNKAKAEDKERSASEAAKKRQMIEQRLQSKLKKETDHVRQIEEAKKEKVTANRKEEELLLKDSIHKYRRTHLPNLSNFLSTADVIPSPDTDMDSDFKSSSILPPRSHPPPLYYLPAVLTPEQEAFLSKRKELTKEAAEKEWEQFKLDRTTGIEEITAIRRKVAVVQSTESRTENGDENADHARSPMADRGGTTKEAEMEVDDGAKENGSRESRSEADKEREGERENQNRTQQADEDDAVEY</sequence>
<keyword evidence="3" id="KW-0507">mRNA processing</keyword>
<dbReference type="EMBL" id="LNZH02000112">
    <property type="protein sequence ID" value="OCB90950.1"/>
    <property type="molecule type" value="Genomic_DNA"/>
</dbReference>
<keyword evidence="7" id="KW-0539">Nucleus</keyword>
<protein>
    <recommendedName>
        <fullName evidence="9">Pinin/SDK/MemA protein domain-containing protein</fullName>
    </recommendedName>
</protein>
<keyword evidence="5" id="KW-0804">Transcription</keyword>
<dbReference type="GO" id="GO:0006397">
    <property type="term" value="P:mRNA processing"/>
    <property type="evidence" value="ECO:0007669"/>
    <property type="project" value="UniProtKB-KW"/>
</dbReference>